<dbReference type="EMBL" id="JANBOH010000665">
    <property type="protein sequence ID" value="KAJ1641757.1"/>
    <property type="molecule type" value="Genomic_DNA"/>
</dbReference>
<evidence type="ECO:0000313" key="1">
    <source>
        <dbReference type="EMBL" id="KAJ1641757.1"/>
    </source>
</evidence>
<keyword evidence="2" id="KW-1185">Reference proteome</keyword>
<comment type="caution">
    <text evidence="1">The sequence shown here is derived from an EMBL/GenBank/DDBJ whole genome shotgun (WGS) entry which is preliminary data.</text>
</comment>
<sequence>MHGRQRLREVAVGRWHNAVTDRFRDHQRLIQWKDGQSSATQAASHLKLPEELEQISDPSAVELVLIAADRDSRQIFDALDSRFPQAVRLAIVGSQTPFFNGREHTLFDSNNIFESGVVGIAFLRTQVNSANRPHALEQPQVSYTGLRAISDVLEIRRSKGNVVLEVENGEAAHQLIASIRKQRASAGPNQTAAEARLFAKIAASRDFSSSSVVLQVTGGDPAKGGLAIDTTRDIEPGQFMQFMMLGPSSCAANLPADFHQPMLRFGADDYTGIAKPAHLDTSIVPSIFGGATEGGFVYSLSLPAQNNCSVAGSGGSIVRSVLFGSVECTVPGSNLLFKLGN</sequence>
<proteinExistence type="predicted"/>
<accession>A0A9W7XEE8</accession>
<gene>
    <name evidence="1" type="ORF">LPJ64_006315</name>
</gene>
<evidence type="ECO:0000313" key="2">
    <source>
        <dbReference type="Proteomes" id="UP001145021"/>
    </source>
</evidence>
<reference evidence="1" key="1">
    <citation type="submission" date="2022-07" db="EMBL/GenBank/DDBJ databases">
        <title>Phylogenomic reconstructions and comparative analyses of Kickxellomycotina fungi.</title>
        <authorList>
            <person name="Reynolds N.K."/>
            <person name="Stajich J.E."/>
            <person name="Barry K."/>
            <person name="Grigoriev I.V."/>
            <person name="Crous P."/>
            <person name="Smith M.E."/>
        </authorList>
    </citation>
    <scope>NUCLEOTIDE SEQUENCE</scope>
    <source>
        <strain evidence="1">NBRC 105413</strain>
    </source>
</reference>
<evidence type="ECO:0008006" key="3">
    <source>
        <dbReference type="Google" id="ProtNLM"/>
    </source>
</evidence>
<protein>
    <recommendedName>
        <fullName evidence="3">FIST domain-containing protein</fullName>
    </recommendedName>
</protein>
<organism evidence="1 2">
    <name type="scientific">Coemansia asiatica</name>
    <dbReference type="NCBI Taxonomy" id="1052880"/>
    <lineage>
        <taxon>Eukaryota</taxon>
        <taxon>Fungi</taxon>
        <taxon>Fungi incertae sedis</taxon>
        <taxon>Zoopagomycota</taxon>
        <taxon>Kickxellomycotina</taxon>
        <taxon>Kickxellomycetes</taxon>
        <taxon>Kickxellales</taxon>
        <taxon>Kickxellaceae</taxon>
        <taxon>Coemansia</taxon>
    </lineage>
</organism>
<dbReference type="Proteomes" id="UP001145021">
    <property type="component" value="Unassembled WGS sequence"/>
</dbReference>
<dbReference type="AlphaFoldDB" id="A0A9W7XEE8"/>
<name>A0A9W7XEE8_9FUNG</name>